<accession>A0A8D9A2F7</accession>
<feature type="signal peptide" evidence="1">
    <location>
        <begin position="1"/>
        <end position="16"/>
    </location>
</feature>
<feature type="chain" id="PRO_5034687570" evidence="1">
    <location>
        <begin position="17"/>
        <end position="206"/>
    </location>
</feature>
<proteinExistence type="predicted"/>
<keyword evidence="1" id="KW-0732">Signal</keyword>
<evidence type="ECO:0000256" key="1">
    <source>
        <dbReference type="SAM" id="SignalP"/>
    </source>
</evidence>
<evidence type="ECO:0000313" key="2">
    <source>
        <dbReference type="EMBL" id="CAG6758348.1"/>
    </source>
</evidence>
<protein>
    <submittedName>
        <fullName evidence="2">Vitellogenin-1</fullName>
    </submittedName>
</protein>
<dbReference type="EMBL" id="HBUF01549391">
    <property type="protein sequence ID" value="CAG6758348.1"/>
    <property type="molecule type" value="Transcribed_RNA"/>
</dbReference>
<sequence length="206" mass="22394">MKLFVCVFVLLGVTLAEPLYGYGGAYPGGYGGYGSGGSFSNAQASASAGGGGFGYGVSQPQHNIQARSLYLEKPEPLGHSDIMAAIKYCDDNPGKCNPHREHNIQARHTEEQLESRSGGQSYSSRTKVVEQGNQICFSAKPLPVCSEGYQPEDTTEKYVDFVCVNNDQQARQWREQARSGEHISALRRKNPNKSLTVEIPTKCIAV</sequence>
<reference evidence="2" key="1">
    <citation type="submission" date="2021-05" db="EMBL/GenBank/DDBJ databases">
        <authorList>
            <person name="Alioto T."/>
            <person name="Alioto T."/>
            <person name="Gomez Garrido J."/>
        </authorList>
    </citation>
    <scope>NUCLEOTIDE SEQUENCE</scope>
</reference>
<dbReference type="AlphaFoldDB" id="A0A8D9A2F7"/>
<organism evidence="2">
    <name type="scientific">Cacopsylla melanoneura</name>
    <dbReference type="NCBI Taxonomy" id="428564"/>
    <lineage>
        <taxon>Eukaryota</taxon>
        <taxon>Metazoa</taxon>
        <taxon>Ecdysozoa</taxon>
        <taxon>Arthropoda</taxon>
        <taxon>Hexapoda</taxon>
        <taxon>Insecta</taxon>
        <taxon>Pterygota</taxon>
        <taxon>Neoptera</taxon>
        <taxon>Paraneoptera</taxon>
        <taxon>Hemiptera</taxon>
        <taxon>Sternorrhyncha</taxon>
        <taxon>Psylloidea</taxon>
        <taxon>Psyllidae</taxon>
        <taxon>Psyllinae</taxon>
        <taxon>Cacopsylla</taxon>
    </lineage>
</organism>
<name>A0A8D9A2F7_9HEMI</name>